<organism evidence="1 2">
    <name type="scientific">Rhizobium mesoamericanum STM3625</name>
    <dbReference type="NCBI Taxonomy" id="1211777"/>
    <lineage>
        <taxon>Bacteria</taxon>
        <taxon>Pseudomonadati</taxon>
        <taxon>Pseudomonadota</taxon>
        <taxon>Alphaproteobacteria</taxon>
        <taxon>Hyphomicrobiales</taxon>
        <taxon>Rhizobiaceae</taxon>
        <taxon>Rhizobium/Agrobacterium group</taxon>
        <taxon>Rhizobium</taxon>
    </lineage>
</organism>
<dbReference type="STRING" id="1211777.BN77_4159"/>
<gene>
    <name evidence="1" type="ORF">BN77_4159</name>
</gene>
<keyword evidence="2" id="KW-1185">Reference proteome</keyword>
<name>K0PKY2_9HYPH</name>
<reference evidence="1 2" key="1">
    <citation type="journal article" date="2013" name="Genome Announc.">
        <title>Draft Genome Sequence of Rhizobium mesoamericanum STM3625, a Nitrogen-Fixing Symbiont of Mimosa pudica Isolated in French Guiana (South America).</title>
        <authorList>
            <person name="Moulin L."/>
            <person name="Mornico D."/>
            <person name="Melkonian R."/>
            <person name="Klonowska A."/>
        </authorList>
    </citation>
    <scope>NUCLEOTIDE SEQUENCE [LARGE SCALE GENOMIC DNA]</scope>
    <source>
        <strain evidence="1 2">STM3625</strain>
    </source>
</reference>
<protein>
    <submittedName>
        <fullName evidence="1">GcrA cell cycle regulator (Modular protein)</fullName>
    </submittedName>
</protein>
<dbReference type="EMBL" id="CANI01000028">
    <property type="protein sequence ID" value="CCM77111.1"/>
    <property type="molecule type" value="Genomic_DNA"/>
</dbReference>
<evidence type="ECO:0000313" key="2">
    <source>
        <dbReference type="Proteomes" id="UP000009319"/>
    </source>
</evidence>
<evidence type="ECO:0000313" key="1">
    <source>
        <dbReference type="EMBL" id="CCM77111.1"/>
    </source>
</evidence>
<dbReference type="HOGENOM" id="CLU_1085348_0_0_5"/>
<comment type="caution">
    <text evidence="1">The sequence shown here is derived from an EMBL/GenBank/DDBJ whole genome shotgun (WGS) entry which is preliminary data.</text>
</comment>
<dbReference type="eggNOG" id="ENOG50312MA">
    <property type="taxonomic scope" value="Bacteria"/>
</dbReference>
<proteinExistence type="predicted"/>
<dbReference type="Pfam" id="PF07750">
    <property type="entry name" value="GcrA"/>
    <property type="match status" value="1"/>
</dbReference>
<accession>K0PKY2</accession>
<dbReference type="Proteomes" id="UP000009319">
    <property type="component" value="Unassembled WGS sequence"/>
</dbReference>
<dbReference type="RefSeq" id="WP_007535032.1">
    <property type="nucleotide sequence ID" value="NZ_HF536772.1"/>
</dbReference>
<dbReference type="AlphaFoldDB" id="K0PKY2"/>
<dbReference type="InterPro" id="IPR011681">
    <property type="entry name" value="GcrA"/>
</dbReference>
<sequence length="256" mass="28967">MNMRPDIDIEKAAQMWNDGFTSSELSAEFGVKRDVIMGVIARNRPLFKPKRSDVDMEHAAKLWAQGWTMATIATRVGCSETKMRATTRKHRDLFPRRERASVLRERNWTAEDLERASKLWASGASAKDIGREFSVSKNGVLAIAFRHRDLFPLRNKAGHKAVRNSKPMASIMPVRRAVIVPDFGPEEPQIPATEYDLMRLPHAKTLVDLDPCECKWPLTAGGPFLFCAEVTEKRGPYCANHLERSLPARENRRVAA</sequence>